<feature type="compositionally biased region" description="Polar residues" evidence="2">
    <location>
        <begin position="1010"/>
        <end position="1023"/>
    </location>
</feature>
<evidence type="ECO:0000259" key="3">
    <source>
        <dbReference type="SMART" id="SM00361"/>
    </source>
</evidence>
<dbReference type="GO" id="GO:0030014">
    <property type="term" value="C:CCR4-NOT complex"/>
    <property type="evidence" value="ECO:0007669"/>
    <property type="project" value="InterPro"/>
</dbReference>
<evidence type="ECO:0000256" key="1">
    <source>
        <dbReference type="SAM" id="Coils"/>
    </source>
</evidence>
<feature type="compositionally biased region" description="Low complexity" evidence="2">
    <location>
        <begin position="292"/>
        <end position="303"/>
    </location>
</feature>
<comment type="caution">
    <text evidence="4">The sequence shown here is derived from an EMBL/GenBank/DDBJ whole genome shotgun (WGS) entry which is preliminary data.</text>
</comment>
<dbReference type="Gene3D" id="3.30.70.330">
    <property type="match status" value="1"/>
</dbReference>
<proteinExistence type="predicted"/>
<evidence type="ECO:0000313" key="4">
    <source>
        <dbReference type="EMBL" id="KAJ3489934.1"/>
    </source>
</evidence>
<dbReference type="GO" id="GO:0003676">
    <property type="term" value="F:nucleic acid binding"/>
    <property type="evidence" value="ECO:0007669"/>
    <property type="project" value="InterPro"/>
</dbReference>
<dbReference type="GO" id="GO:0004842">
    <property type="term" value="F:ubiquitin-protein transferase activity"/>
    <property type="evidence" value="ECO:0007669"/>
    <property type="project" value="InterPro"/>
</dbReference>
<feature type="region of interest" description="Disordered" evidence="2">
    <location>
        <begin position="195"/>
        <end position="224"/>
    </location>
</feature>
<feature type="compositionally biased region" description="Basic and acidic residues" evidence="2">
    <location>
        <begin position="555"/>
        <end position="569"/>
    </location>
</feature>
<dbReference type="CDD" id="cd12438">
    <property type="entry name" value="RRM_CNOT4"/>
    <property type="match status" value="1"/>
</dbReference>
<dbReference type="InterPro" id="IPR034261">
    <property type="entry name" value="CNOT4_RRM"/>
</dbReference>
<sequence length="1319" mass="142938">MSVWLPGKENSSKREYTDDAVQFKPINKEDHKRLTQQKKQRERERKELDALNRRHLANVRVVQRNVVYVVGLGPRFAKEELIPTLRSNEYFGQYGKISKIVIVKRTPSGGRAPVVGLYITYHRREDAARCIAAVDGAPSPGGSHDIMRASHGTTKYCMAFLRGVSCTDHSCMNLHEWGDEKDCFTKEDLTTLKHTMKDTESRARTTTVTRKAEESDAGLPRAASWANKGLHSTTVHTTLGSLHSLPSSSRTRRATPSARPQRSGSTTNDPKSVRDRKIPLPSTLPPKPPSIPSSSRPTTPGSLNRPVTPGTAKTKAKESATTTAPRSPPPESDLGSASQGVTPPLSPEVVIVTTKGPSHPTAPAVPPGIPAVPPGLTPPPGLPHPVRLSPSGSAQVSVQPSQSSYQMSTQAQALVEDIRARRESTSIVINQSPFPDFDRMLQALTGGDDNGFSFTLDPKLAVNEHDASLTLPELEAETANTPYTGTFMDIFPGVRPSAQSSPSLSFMPPPGLTIPQGRPGFDPANTRSPISDRGSTSSGYTGSFNPFASENSEDPPSRRYSPLDEERKVSRFGFARGRQGSSSSPLHAPSPLSHSESLSHTSFYAPSEVSSPAINQAQPQWSYPNRNHAFDFSPQPPSAMSSPLATHAQAQSPYSIHQQPPPTRFQPFDAVSEAQLRELISSSSRDRMNSSRNGPTDPQAFKYNPSQPFSDPAIMSASPLVPPQQSVHNGNFTNAPAPAGTFVSPGPASFGPPPGLAYPPGIIPAPMLSGRQTSNGPPAGLEISHPAGSAHVSATTSPVPSPALSQSDFPALHAPEPPTRQASDEPVASPKLEATVDDKEKAKAERKAAKKAAAAERAAERQSGCCIEGGKGGGCKEEGREERIAKEKAEKERAEREKVRVKAEKERLEKEKKEKQARKEKEKEQEQAKVVASVKGLKAGKTIKRADSESSTTTTTSGQKGGKGRAQPKQNAAMPPPPEPVTQAPILARMPKKNKPIARPIKVPKDDPSEAQSSIISAATSETPGLLDRATDTTSNNSRAQSVERVIPSDPTSLEELFCDIDTAVPWMHIPKHPFFDMTKINPAAKMPLEYGPLVHALSALSVGGGTFANNMPSGSIDNAVSSFQQLLETLTQTISDLLRLLPRTTWDDSSSFDGVLRDMLKGDDFLDADGEDHGNHGKEDEVAALTQALERRARWMEVQLSKLEELHRDINTAAVRAVLSFNDNGWDRRGSRNSTPGNSLQRFDQIGWVDEKEGEKGRSVKLQESKEDLEVAKLRSLTTRELEEKLEVAKDAARTAEADLREAMRKMQELRPLDDDEW</sequence>
<dbReference type="PANTHER" id="PTHR12603:SF0">
    <property type="entry name" value="CCR4-NOT TRANSCRIPTION COMPLEX SUBUNIT 4"/>
    <property type="match status" value="1"/>
</dbReference>
<feature type="region of interest" description="Disordered" evidence="2">
    <location>
        <begin position="618"/>
        <end position="666"/>
    </location>
</feature>
<evidence type="ECO:0000313" key="5">
    <source>
        <dbReference type="Proteomes" id="UP001212997"/>
    </source>
</evidence>
<feature type="region of interest" description="Disordered" evidence="2">
    <location>
        <begin position="681"/>
        <end position="706"/>
    </location>
</feature>
<dbReference type="SMART" id="SM00361">
    <property type="entry name" value="RRM_1"/>
    <property type="match status" value="1"/>
</dbReference>
<feature type="compositionally biased region" description="Polar residues" evidence="2">
    <location>
        <begin position="638"/>
        <end position="658"/>
    </location>
</feature>
<protein>
    <recommendedName>
        <fullName evidence="3">RNA recognition motif domain-containing protein</fullName>
    </recommendedName>
</protein>
<dbReference type="InterPro" id="IPR039780">
    <property type="entry name" value="Mot2"/>
</dbReference>
<dbReference type="InterPro" id="IPR003954">
    <property type="entry name" value="RRM_euk-type"/>
</dbReference>
<feature type="compositionally biased region" description="Polar residues" evidence="2">
    <location>
        <begin position="792"/>
        <end position="808"/>
    </location>
</feature>
<feature type="compositionally biased region" description="Low complexity" evidence="2">
    <location>
        <begin position="246"/>
        <end position="263"/>
    </location>
</feature>
<reference evidence="4" key="1">
    <citation type="submission" date="2022-07" db="EMBL/GenBank/DDBJ databases">
        <title>Genome Sequence of Physisporinus lineatus.</title>
        <authorList>
            <person name="Buettner E."/>
        </authorList>
    </citation>
    <scope>NUCLEOTIDE SEQUENCE</scope>
    <source>
        <strain evidence="4">VT162</strain>
    </source>
</reference>
<feature type="compositionally biased region" description="Basic and acidic residues" evidence="2">
    <location>
        <begin position="26"/>
        <end position="43"/>
    </location>
</feature>
<dbReference type="GO" id="GO:0016567">
    <property type="term" value="P:protein ubiquitination"/>
    <property type="evidence" value="ECO:0007669"/>
    <property type="project" value="TreeGrafter"/>
</dbReference>
<dbReference type="PANTHER" id="PTHR12603">
    <property type="entry name" value="CCR4-NOT TRANSCRIPTION COMPLEX RELATED"/>
    <property type="match status" value="1"/>
</dbReference>
<feature type="region of interest" description="Disordered" evidence="2">
    <location>
        <begin position="498"/>
        <end position="599"/>
    </location>
</feature>
<feature type="coiled-coil region" evidence="1">
    <location>
        <begin position="1280"/>
        <end position="1307"/>
    </location>
</feature>
<feature type="compositionally biased region" description="Polar residues" evidence="2">
    <location>
        <begin position="525"/>
        <end position="550"/>
    </location>
</feature>
<feature type="domain" description="RNA recognition motif" evidence="3">
    <location>
        <begin position="66"/>
        <end position="147"/>
    </location>
</feature>
<organism evidence="4 5">
    <name type="scientific">Meripilus lineatus</name>
    <dbReference type="NCBI Taxonomy" id="2056292"/>
    <lineage>
        <taxon>Eukaryota</taxon>
        <taxon>Fungi</taxon>
        <taxon>Dikarya</taxon>
        <taxon>Basidiomycota</taxon>
        <taxon>Agaricomycotina</taxon>
        <taxon>Agaricomycetes</taxon>
        <taxon>Polyporales</taxon>
        <taxon>Meripilaceae</taxon>
        <taxon>Meripilus</taxon>
    </lineage>
</organism>
<dbReference type="SUPFAM" id="SSF54928">
    <property type="entry name" value="RNA-binding domain, RBD"/>
    <property type="match status" value="1"/>
</dbReference>
<feature type="compositionally biased region" description="Basic and acidic residues" evidence="2">
    <location>
        <begin position="874"/>
        <end position="927"/>
    </location>
</feature>
<feature type="region of interest" description="Disordered" evidence="2">
    <location>
        <begin position="237"/>
        <end position="381"/>
    </location>
</feature>
<dbReference type="EMBL" id="JANAWD010000036">
    <property type="protein sequence ID" value="KAJ3489934.1"/>
    <property type="molecule type" value="Genomic_DNA"/>
</dbReference>
<dbReference type="Proteomes" id="UP001212997">
    <property type="component" value="Unassembled WGS sequence"/>
</dbReference>
<keyword evidence="1" id="KW-0175">Coiled coil</keyword>
<feature type="region of interest" description="Disordered" evidence="2">
    <location>
        <begin position="769"/>
        <end position="984"/>
    </location>
</feature>
<accession>A0AAD5V9Y2</accession>
<dbReference type="InterPro" id="IPR035979">
    <property type="entry name" value="RBD_domain_sf"/>
</dbReference>
<feature type="compositionally biased region" description="Low complexity" evidence="2">
    <location>
        <begin position="581"/>
        <end position="599"/>
    </location>
</feature>
<feature type="compositionally biased region" description="Pro residues" evidence="2">
    <location>
        <begin position="282"/>
        <end position="291"/>
    </location>
</feature>
<evidence type="ECO:0000256" key="2">
    <source>
        <dbReference type="SAM" id="MobiDB-lite"/>
    </source>
</evidence>
<feature type="region of interest" description="Disordered" evidence="2">
    <location>
        <begin position="1"/>
        <end position="43"/>
    </location>
</feature>
<keyword evidence="5" id="KW-1185">Reference proteome</keyword>
<feature type="compositionally biased region" description="Basic and acidic residues" evidence="2">
    <location>
        <begin position="834"/>
        <end position="860"/>
    </location>
</feature>
<dbReference type="InterPro" id="IPR012677">
    <property type="entry name" value="Nucleotide-bd_a/b_plait_sf"/>
</dbReference>
<feature type="region of interest" description="Disordered" evidence="2">
    <location>
        <begin position="998"/>
        <end position="1044"/>
    </location>
</feature>
<feature type="compositionally biased region" description="Polar residues" evidence="2">
    <location>
        <begin position="1032"/>
        <end position="1041"/>
    </location>
</feature>
<feature type="compositionally biased region" description="Pro residues" evidence="2">
    <location>
        <begin position="363"/>
        <end position="381"/>
    </location>
</feature>
<name>A0AAD5V9Y2_9APHY</name>
<gene>
    <name evidence="4" type="ORF">NLI96_g1791</name>
</gene>